<protein>
    <recommendedName>
        <fullName evidence="1">RNase H type-1 domain-containing protein</fullName>
    </recommendedName>
</protein>
<reference evidence="3" key="1">
    <citation type="submission" date="2016-04" db="EMBL/GenBank/DDBJ databases">
        <title>Cephalotus genome sequencing.</title>
        <authorList>
            <person name="Fukushima K."/>
            <person name="Hasebe M."/>
            <person name="Fang X."/>
        </authorList>
    </citation>
    <scope>NUCLEOTIDE SEQUENCE [LARGE SCALE GENOMIC DNA]</scope>
    <source>
        <strain evidence="3">cv. St1</strain>
    </source>
</reference>
<organism evidence="2 3">
    <name type="scientific">Cephalotus follicularis</name>
    <name type="common">Albany pitcher plant</name>
    <dbReference type="NCBI Taxonomy" id="3775"/>
    <lineage>
        <taxon>Eukaryota</taxon>
        <taxon>Viridiplantae</taxon>
        <taxon>Streptophyta</taxon>
        <taxon>Embryophyta</taxon>
        <taxon>Tracheophyta</taxon>
        <taxon>Spermatophyta</taxon>
        <taxon>Magnoliopsida</taxon>
        <taxon>eudicotyledons</taxon>
        <taxon>Gunneridae</taxon>
        <taxon>Pentapetalae</taxon>
        <taxon>rosids</taxon>
        <taxon>fabids</taxon>
        <taxon>Oxalidales</taxon>
        <taxon>Cephalotaceae</taxon>
        <taxon>Cephalotus</taxon>
    </lineage>
</organism>
<dbReference type="Pfam" id="PF13456">
    <property type="entry name" value="RVT_3"/>
    <property type="match status" value="1"/>
</dbReference>
<keyword evidence="3" id="KW-1185">Reference proteome</keyword>
<dbReference type="EMBL" id="BDDD01000741">
    <property type="protein sequence ID" value="GAV69666.1"/>
    <property type="molecule type" value="Genomic_DNA"/>
</dbReference>
<dbReference type="OrthoDB" id="947756at2759"/>
<feature type="non-terminal residue" evidence="2">
    <location>
        <position position="1"/>
    </location>
</feature>
<dbReference type="PANTHER" id="PTHR47074:SF48">
    <property type="entry name" value="POLYNUCLEOTIDYL TRANSFERASE, RIBONUCLEASE H-LIKE SUPERFAMILY PROTEIN"/>
    <property type="match status" value="1"/>
</dbReference>
<gene>
    <name evidence="2" type="ORF">CFOL_v3_13167</name>
</gene>
<evidence type="ECO:0000313" key="3">
    <source>
        <dbReference type="Proteomes" id="UP000187406"/>
    </source>
</evidence>
<evidence type="ECO:0000259" key="1">
    <source>
        <dbReference type="Pfam" id="PF13456"/>
    </source>
</evidence>
<dbReference type="AlphaFoldDB" id="A0A1Q3BNS2"/>
<feature type="domain" description="RNase H type-1" evidence="1">
    <location>
        <begin position="16"/>
        <end position="89"/>
    </location>
</feature>
<accession>A0A1Q3BNS2</accession>
<dbReference type="InParanoid" id="A0A1Q3BNS2"/>
<dbReference type="PANTHER" id="PTHR47074">
    <property type="entry name" value="BNAC02G40300D PROTEIN"/>
    <property type="match status" value="1"/>
</dbReference>
<name>A0A1Q3BNS2_CEPFO</name>
<dbReference type="InterPro" id="IPR002156">
    <property type="entry name" value="RNaseH_domain"/>
</dbReference>
<dbReference type="InterPro" id="IPR052929">
    <property type="entry name" value="RNase_H-like_EbsB-rel"/>
</dbReference>
<dbReference type="GO" id="GO:0004523">
    <property type="term" value="F:RNA-DNA hybrid ribonuclease activity"/>
    <property type="evidence" value="ECO:0007669"/>
    <property type="project" value="InterPro"/>
</dbReference>
<proteinExistence type="predicted"/>
<dbReference type="Proteomes" id="UP000187406">
    <property type="component" value="Unassembled WGS sequence"/>
</dbReference>
<sequence length="103" mass="11882">VEVRWNRPPTGWIKCNMDGTVSNRDFSRIGLVFRDQNREALLACALKQHGCMAPPVIDALAIWKVVTVARERNFVSVIFESDCLHVIQQSILRRNALEFRYHS</sequence>
<dbReference type="GO" id="GO:0003676">
    <property type="term" value="F:nucleic acid binding"/>
    <property type="evidence" value="ECO:0007669"/>
    <property type="project" value="InterPro"/>
</dbReference>
<evidence type="ECO:0000313" key="2">
    <source>
        <dbReference type="EMBL" id="GAV69666.1"/>
    </source>
</evidence>
<comment type="caution">
    <text evidence="2">The sequence shown here is derived from an EMBL/GenBank/DDBJ whole genome shotgun (WGS) entry which is preliminary data.</text>
</comment>